<comment type="cofactor">
    <cofactor evidence="1">
        <name>FMN</name>
        <dbReference type="ChEBI" id="CHEBI:58210"/>
    </cofactor>
</comment>
<gene>
    <name evidence="7" type="ordered locus">Runsl_2923</name>
</gene>
<evidence type="ECO:0000256" key="2">
    <source>
        <dbReference type="ARBA" id="ARBA00022630"/>
    </source>
</evidence>
<evidence type="ECO:0000313" key="8">
    <source>
        <dbReference type="Proteomes" id="UP000000493"/>
    </source>
</evidence>
<dbReference type="InterPro" id="IPR013785">
    <property type="entry name" value="Aldolase_TIM"/>
</dbReference>
<dbReference type="KEGG" id="rsi:Runsl_2923"/>
<keyword evidence="8" id="KW-1185">Reference proteome</keyword>
<reference evidence="8" key="1">
    <citation type="submission" date="2011-06" db="EMBL/GenBank/DDBJ databases">
        <title>The complete genome of chromosome of Runella slithyformis DSM 19594.</title>
        <authorList>
            <consortium name="US DOE Joint Genome Institute (JGI-PGF)"/>
            <person name="Lucas S."/>
            <person name="Han J."/>
            <person name="Lapidus A."/>
            <person name="Bruce D."/>
            <person name="Goodwin L."/>
            <person name="Pitluck S."/>
            <person name="Peters L."/>
            <person name="Kyrpides N."/>
            <person name="Mavromatis K."/>
            <person name="Ivanova N."/>
            <person name="Ovchinnikova G."/>
            <person name="Zhang X."/>
            <person name="Misra M."/>
            <person name="Detter J.C."/>
            <person name="Tapia R."/>
            <person name="Han C."/>
            <person name="Land M."/>
            <person name="Hauser L."/>
            <person name="Markowitz V."/>
            <person name="Cheng J.-F."/>
            <person name="Hugenholtz P."/>
            <person name="Woyke T."/>
            <person name="Wu D."/>
            <person name="Tindall B."/>
            <person name="Faehrich R."/>
            <person name="Brambilla E."/>
            <person name="Klenk H.-P."/>
            <person name="Eisen J.A."/>
        </authorList>
    </citation>
    <scope>NUCLEOTIDE SEQUENCE [LARGE SCALE GENOMIC DNA]</scope>
    <source>
        <strain evidence="8">ATCC 29530 / DSM 19594 / LMG 11500 / NCIMB 11436 / LSU 4</strain>
    </source>
</reference>
<name>A0A7U3ZLD3_RUNSL</name>
<protein>
    <submittedName>
        <fullName evidence="7">NADPH dehydrogenase</fullName>
        <ecNumber evidence="7">1.6.99.1</ecNumber>
    </submittedName>
</protein>
<dbReference type="Pfam" id="PF00724">
    <property type="entry name" value="Oxidored_FMN"/>
    <property type="match status" value="1"/>
</dbReference>
<dbReference type="InterPro" id="IPR001155">
    <property type="entry name" value="OxRdtase_FMN_N"/>
</dbReference>
<evidence type="ECO:0000313" key="7">
    <source>
        <dbReference type="EMBL" id="AEI49311.1"/>
    </source>
</evidence>
<dbReference type="SUPFAM" id="SSF51395">
    <property type="entry name" value="FMN-linked oxidoreductases"/>
    <property type="match status" value="1"/>
</dbReference>
<evidence type="ECO:0000256" key="1">
    <source>
        <dbReference type="ARBA" id="ARBA00001917"/>
    </source>
</evidence>
<keyword evidence="2" id="KW-0285">Flavoprotein</keyword>
<dbReference type="GO" id="GO:0050661">
    <property type="term" value="F:NADP binding"/>
    <property type="evidence" value="ECO:0007669"/>
    <property type="project" value="InterPro"/>
</dbReference>
<sequence length="356" mass="38465">MPDLFSPLRLRGVELKNRIAISPMCQYSSEDGFANDWHLVHLGSRAVGGAGLVLTEATAISPEGRISPGDLGLWKDDHIPFLKRITDFIRQNGSAAGIQLAHAGHKASSHTPWNGGRYATPEEGGWQPVAASEHPLAAENKHATALTLDGIQQVINDFKAAAQRALEAGFQVIEIHAAHGYLLNGFLSPLVNKRTDEYGGSFENRSRLLLSVVKETRAIVGEDFPLFVRISASDWVEDGWTIDDSVALARILHENGVDLIDCSSGGLAPPSAIKTGPNYQVPFAETIKAKAGIRTGAVGMITSATQADEIIVANKADLVLIARESLRNPTFPLSAAYELGHDVQWPIQYERAKRKG</sequence>
<dbReference type="EC" id="1.6.99.1" evidence="7"/>
<dbReference type="PANTHER" id="PTHR43303:SF4">
    <property type="entry name" value="NADPH DEHYDROGENASE C23G7.10C-RELATED"/>
    <property type="match status" value="1"/>
</dbReference>
<evidence type="ECO:0000256" key="4">
    <source>
        <dbReference type="ARBA" id="ARBA00022857"/>
    </source>
</evidence>
<dbReference type="RefSeq" id="WP_013928620.1">
    <property type="nucleotide sequence ID" value="NC_015703.1"/>
</dbReference>
<keyword evidence="5 7" id="KW-0560">Oxidoreductase</keyword>
<dbReference type="GO" id="GO:0003959">
    <property type="term" value="F:NADPH dehydrogenase activity"/>
    <property type="evidence" value="ECO:0007669"/>
    <property type="project" value="UniProtKB-EC"/>
</dbReference>
<dbReference type="PANTHER" id="PTHR43303">
    <property type="entry name" value="NADPH DEHYDROGENASE C23G7.10C-RELATED"/>
    <property type="match status" value="1"/>
</dbReference>
<dbReference type="Gene3D" id="3.20.20.70">
    <property type="entry name" value="Aldolase class I"/>
    <property type="match status" value="1"/>
</dbReference>
<keyword evidence="4" id="KW-0521">NADP</keyword>
<evidence type="ECO:0000256" key="3">
    <source>
        <dbReference type="ARBA" id="ARBA00022643"/>
    </source>
</evidence>
<dbReference type="GO" id="GO:0010181">
    <property type="term" value="F:FMN binding"/>
    <property type="evidence" value="ECO:0007669"/>
    <property type="project" value="InterPro"/>
</dbReference>
<evidence type="ECO:0000259" key="6">
    <source>
        <dbReference type="Pfam" id="PF00724"/>
    </source>
</evidence>
<dbReference type="AlphaFoldDB" id="A0A7U3ZLD3"/>
<reference evidence="7 8" key="2">
    <citation type="journal article" date="2012" name="Stand. Genomic Sci.">
        <title>Complete genome sequence of the aquatic bacterium Runella slithyformis type strain (LSU 4(T)).</title>
        <authorList>
            <person name="Copeland A."/>
            <person name="Zhang X."/>
            <person name="Misra M."/>
            <person name="Lapidus A."/>
            <person name="Nolan M."/>
            <person name="Lucas S."/>
            <person name="Deshpande S."/>
            <person name="Cheng J.F."/>
            <person name="Tapia R."/>
            <person name="Goodwin L.A."/>
            <person name="Pitluck S."/>
            <person name="Liolios K."/>
            <person name="Pagani I."/>
            <person name="Ivanova N."/>
            <person name="Mikhailova N."/>
            <person name="Pati A."/>
            <person name="Chen A."/>
            <person name="Palaniappan K."/>
            <person name="Land M."/>
            <person name="Hauser L."/>
            <person name="Pan C."/>
            <person name="Jeffries C.D."/>
            <person name="Detter J.C."/>
            <person name="Brambilla E.M."/>
            <person name="Rohde M."/>
            <person name="Djao O.D."/>
            <person name="Goker M."/>
            <person name="Sikorski J."/>
            <person name="Tindall B.J."/>
            <person name="Woyke T."/>
            <person name="Bristow J."/>
            <person name="Eisen J.A."/>
            <person name="Markowitz V."/>
            <person name="Hugenholtz P."/>
            <person name="Kyrpides N.C."/>
            <person name="Klenk H.P."/>
            <person name="Mavromatis K."/>
        </authorList>
    </citation>
    <scope>NUCLEOTIDE SEQUENCE [LARGE SCALE GENOMIC DNA]</scope>
    <source>
        <strain evidence="8">ATCC 29530 / DSM 19594 / LMG 11500 / NCIMB 11436 / LSU 4</strain>
    </source>
</reference>
<dbReference type="CDD" id="cd02932">
    <property type="entry name" value="OYE_YqiM_FMN"/>
    <property type="match status" value="1"/>
</dbReference>
<organism evidence="7 8">
    <name type="scientific">Runella slithyformis (strain ATCC 29530 / DSM 19594 / LMG 11500 / NCIMB 11436 / LSU 4)</name>
    <dbReference type="NCBI Taxonomy" id="761193"/>
    <lineage>
        <taxon>Bacteria</taxon>
        <taxon>Pseudomonadati</taxon>
        <taxon>Bacteroidota</taxon>
        <taxon>Cytophagia</taxon>
        <taxon>Cytophagales</taxon>
        <taxon>Spirosomataceae</taxon>
        <taxon>Runella</taxon>
    </lineage>
</organism>
<accession>A0A7U3ZLD3</accession>
<dbReference type="InterPro" id="IPR044152">
    <property type="entry name" value="YqjM-like"/>
</dbReference>
<proteinExistence type="predicted"/>
<evidence type="ECO:0000256" key="5">
    <source>
        <dbReference type="ARBA" id="ARBA00023002"/>
    </source>
</evidence>
<dbReference type="EMBL" id="CP002859">
    <property type="protein sequence ID" value="AEI49311.1"/>
    <property type="molecule type" value="Genomic_DNA"/>
</dbReference>
<feature type="domain" description="NADH:flavin oxidoreductase/NADH oxidase N-terminal" evidence="6">
    <location>
        <begin position="3"/>
        <end position="339"/>
    </location>
</feature>
<keyword evidence="3" id="KW-0288">FMN</keyword>
<dbReference type="Proteomes" id="UP000000493">
    <property type="component" value="Chromosome"/>
</dbReference>